<accession>A0A4R0S352</accession>
<name>A0A4R0S352_BIFLL</name>
<evidence type="ECO:0000313" key="1">
    <source>
        <dbReference type="EMBL" id="TCD73782.1"/>
    </source>
</evidence>
<sequence>MSKFYEPLKTIVKEDDWKIVEENEHTLACSCNGLNGWAISGMSVVEYSQRRLAFFRDNRLIGEIKLYDLDLAGRVVDEYMTGGFTPTMFISLDTTMEQWCQQIEDAYAGASNGLDEEEDTDAGSQ</sequence>
<dbReference type="RefSeq" id="WP_131234943.1">
    <property type="nucleotide sequence ID" value="NZ_JBJNQN010000014.1"/>
</dbReference>
<dbReference type="EMBL" id="SHPM01000028">
    <property type="protein sequence ID" value="TCD73782.1"/>
    <property type="molecule type" value="Genomic_DNA"/>
</dbReference>
<evidence type="ECO:0000313" key="2">
    <source>
        <dbReference type="EMBL" id="TCE86265.1"/>
    </source>
</evidence>
<comment type="caution">
    <text evidence="1">The sequence shown here is derived from an EMBL/GenBank/DDBJ whole genome shotgun (WGS) entry which is preliminary data.</text>
</comment>
<dbReference type="EMBL" id="SHRR01000014">
    <property type="protein sequence ID" value="TCE86265.1"/>
    <property type="molecule type" value="Genomic_DNA"/>
</dbReference>
<dbReference type="Proteomes" id="UP000291814">
    <property type="component" value="Unassembled WGS sequence"/>
</dbReference>
<evidence type="ECO:0000313" key="3">
    <source>
        <dbReference type="Proteomes" id="UP000291814"/>
    </source>
</evidence>
<protein>
    <submittedName>
        <fullName evidence="1">Uncharacterized protein</fullName>
    </submittedName>
</protein>
<gene>
    <name evidence="1" type="ORF">MCC10002_1291</name>
    <name evidence="2" type="ORF">MCC10070_0952</name>
</gene>
<dbReference type="AlphaFoldDB" id="A0A4R0S352"/>
<organism evidence="1 4">
    <name type="scientific">Bifidobacterium longum subsp. longum</name>
    <dbReference type="NCBI Taxonomy" id="1679"/>
    <lineage>
        <taxon>Bacteria</taxon>
        <taxon>Bacillati</taxon>
        <taxon>Actinomycetota</taxon>
        <taxon>Actinomycetes</taxon>
        <taxon>Bifidobacteriales</taxon>
        <taxon>Bifidobacteriaceae</taxon>
        <taxon>Bifidobacterium</taxon>
    </lineage>
</organism>
<reference evidence="1" key="2">
    <citation type="submission" date="2019-02" db="EMBL/GenBank/DDBJ databases">
        <authorList>
            <person name="Odamaki T."/>
        </authorList>
    </citation>
    <scope>NUCLEOTIDE SEQUENCE</scope>
    <source>
        <strain evidence="1">MCC10002</strain>
        <strain evidence="2">MCC10070</strain>
    </source>
</reference>
<dbReference type="Proteomes" id="UP000293701">
    <property type="component" value="Unassembled WGS sequence"/>
</dbReference>
<proteinExistence type="predicted"/>
<reference evidence="3 4" key="1">
    <citation type="journal article" date="2018" name="Sci. Rep.">
        <title>Genomic diversity and distribution of Bifidobacterium longum subsp. longum across the human lifespan.</title>
        <authorList>
            <person name="Odamaki T."/>
            <person name="Bottacini F."/>
            <person name="Kato K."/>
            <person name="Mitsuyama E."/>
            <person name="Yoshida K."/>
            <person name="Horigome A."/>
            <person name="Xiao J.Z."/>
            <person name="van Sinderen D."/>
        </authorList>
    </citation>
    <scope>NUCLEOTIDE SEQUENCE [LARGE SCALE GENOMIC DNA]</scope>
    <source>
        <strain evidence="1 4">MCC10002</strain>
        <strain evidence="2 3">MCC10070</strain>
    </source>
</reference>
<evidence type="ECO:0000313" key="4">
    <source>
        <dbReference type="Proteomes" id="UP000293701"/>
    </source>
</evidence>